<evidence type="ECO:0000313" key="1">
    <source>
        <dbReference type="EMBL" id="KAG7440759.1"/>
    </source>
</evidence>
<sequence length="167" mass="19066">MYTRSFAPEISDIYSCNWVLTFAELSQLGETKVSYSLSSSTNEYQLPRWIVLDVYPFSREPEACADLIVSIGCAIAGLFNVTGTVVRLPSNINVYNVRGAISCYGKVKKCRYPEYFLLAKSMPLLSKKMLRTEEWMWTTPPRKKRSMLTLTTSPNAGRWYYGALKRT</sequence>
<protein>
    <submittedName>
        <fullName evidence="1">Uncharacterized protein</fullName>
    </submittedName>
</protein>
<proteinExistence type="predicted"/>
<comment type="caution">
    <text evidence="1">The sequence shown here is derived from an EMBL/GenBank/DDBJ whole genome shotgun (WGS) entry which is preliminary data.</text>
</comment>
<dbReference type="EMBL" id="MU250567">
    <property type="protein sequence ID" value="KAG7440759.1"/>
    <property type="molecule type" value="Genomic_DNA"/>
</dbReference>
<dbReference type="RefSeq" id="XP_043034259.1">
    <property type="nucleotide sequence ID" value="XM_043177917.1"/>
</dbReference>
<gene>
    <name evidence="1" type="ORF">BT62DRAFT_1012355</name>
</gene>
<keyword evidence="2" id="KW-1185">Reference proteome</keyword>
<reference evidence="1" key="1">
    <citation type="submission" date="2020-11" db="EMBL/GenBank/DDBJ databases">
        <title>Adaptations for nitrogen fixation in a non-lichenized fungal sporocarp promotes dispersal by wood-feeding termites.</title>
        <authorList>
            <consortium name="DOE Joint Genome Institute"/>
            <person name="Koch R.A."/>
            <person name="Yoon G."/>
            <person name="Arayal U."/>
            <person name="Lail K."/>
            <person name="Amirebrahimi M."/>
            <person name="Labutti K."/>
            <person name="Lipzen A."/>
            <person name="Riley R."/>
            <person name="Barry K."/>
            <person name="Henrissat B."/>
            <person name="Grigoriev I.V."/>
            <person name="Herr J.R."/>
            <person name="Aime M.C."/>
        </authorList>
    </citation>
    <scope>NUCLEOTIDE SEQUENCE</scope>
    <source>
        <strain evidence="1">MCA 3950</strain>
    </source>
</reference>
<dbReference type="AlphaFoldDB" id="A0A9P7VIV2"/>
<evidence type="ECO:0000313" key="2">
    <source>
        <dbReference type="Proteomes" id="UP000812287"/>
    </source>
</evidence>
<accession>A0A9P7VIV2</accession>
<dbReference type="Proteomes" id="UP000812287">
    <property type="component" value="Unassembled WGS sequence"/>
</dbReference>
<dbReference type="GeneID" id="66100204"/>
<name>A0A9P7VIV2_9AGAR</name>
<organism evidence="1 2">
    <name type="scientific">Guyanagaster necrorhizus</name>
    <dbReference type="NCBI Taxonomy" id="856835"/>
    <lineage>
        <taxon>Eukaryota</taxon>
        <taxon>Fungi</taxon>
        <taxon>Dikarya</taxon>
        <taxon>Basidiomycota</taxon>
        <taxon>Agaricomycotina</taxon>
        <taxon>Agaricomycetes</taxon>
        <taxon>Agaricomycetidae</taxon>
        <taxon>Agaricales</taxon>
        <taxon>Marasmiineae</taxon>
        <taxon>Physalacriaceae</taxon>
        <taxon>Guyanagaster</taxon>
    </lineage>
</organism>